<accession>A0A139SVT7</accession>
<dbReference type="CDD" id="cd00093">
    <property type="entry name" value="HTH_XRE"/>
    <property type="match status" value="1"/>
</dbReference>
<evidence type="ECO:0000259" key="4">
    <source>
        <dbReference type="PROSITE" id="PS50943"/>
    </source>
</evidence>
<dbReference type="CDD" id="cd06529">
    <property type="entry name" value="S24_LexA-like"/>
    <property type="match status" value="1"/>
</dbReference>
<feature type="domain" description="HTH cro/C1-type" evidence="4">
    <location>
        <begin position="8"/>
        <end position="63"/>
    </location>
</feature>
<gene>
    <name evidence="5" type="ORF">AXE65_12430</name>
</gene>
<proteinExistence type="predicted"/>
<dbReference type="SMART" id="SM00530">
    <property type="entry name" value="HTH_XRE"/>
    <property type="match status" value="1"/>
</dbReference>
<keyword evidence="2" id="KW-0238">DNA-binding</keyword>
<dbReference type="PANTHER" id="PTHR40661:SF3">
    <property type="entry name" value="FELS-1 PROPHAGE TRANSCRIPTIONAL REGULATOR"/>
    <property type="match status" value="1"/>
</dbReference>
<sequence length="219" mass="24826">MEKLGARIAHYRKSKGLSQAELAKACGWSSQSRVGNYEKNTREPSLDDLKKLADVLGIPLPALIEEQDSAINNVRAVEMQSQRYYRYPLISSVNAGTGNEVWECWMPEHAEEWLYSTENAGKRGYWLTVDGHSMTATTSPSFPEGTRILVQSESFSVINGKFYIAQNRDGETTFKRYQRDSGKDYLMPLNPDFRPIDMDKDGWHIIGRVLDIKLPTGTL</sequence>
<dbReference type="PANTHER" id="PTHR40661">
    <property type="match status" value="1"/>
</dbReference>
<protein>
    <recommendedName>
        <fullName evidence="4">HTH cro/C1-type domain-containing protein</fullName>
    </recommendedName>
</protein>
<dbReference type="InterPro" id="IPR036286">
    <property type="entry name" value="LexA/Signal_pep-like_sf"/>
</dbReference>
<name>A0A139SVT7_9GAMM</name>
<dbReference type="InterPro" id="IPR001387">
    <property type="entry name" value="Cro/C1-type_HTH"/>
</dbReference>
<dbReference type="GO" id="GO:0003677">
    <property type="term" value="F:DNA binding"/>
    <property type="evidence" value="ECO:0007669"/>
    <property type="project" value="UniProtKB-KW"/>
</dbReference>
<dbReference type="EMBL" id="LSZO01000100">
    <property type="protein sequence ID" value="KXU38693.1"/>
    <property type="molecule type" value="Genomic_DNA"/>
</dbReference>
<evidence type="ECO:0000256" key="2">
    <source>
        <dbReference type="ARBA" id="ARBA00023125"/>
    </source>
</evidence>
<dbReference type="AlphaFoldDB" id="A0A139SVT7"/>
<dbReference type="InterPro" id="IPR010982">
    <property type="entry name" value="Lambda_DNA-bd_dom_sf"/>
</dbReference>
<dbReference type="RefSeq" id="WP_068388725.1">
    <property type="nucleotide sequence ID" value="NZ_LSZO01000100.1"/>
</dbReference>
<evidence type="ECO:0000256" key="3">
    <source>
        <dbReference type="ARBA" id="ARBA00023163"/>
    </source>
</evidence>
<reference evidence="5 6" key="1">
    <citation type="submission" date="2016-02" db="EMBL/GenBank/DDBJ databases">
        <authorList>
            <person name="Wen L."/>
            <person name="He K."/>
            <person name="Yang H."/>
        </authorList>
    </citation>
    <scope>NUCLEOTIDE SEQUENCE [LARGE SCALE GENOMIC DNA]</scope>
    <source>
        <strain evidence="5 6">CV58</strain>
    </source>
</reference>
<evidence type="ECO:0000313" key="6">
    <source>
        <dbReference type="Proteomes" id="UP000072660"/>
    </source>
</evidence>
<comment type="caution">
    <text evidence="5">The sequence shown here is derived from an EMBL/GenBank/DDBJ whole genome shotgun (WGS) entry which is preliminary data.</text>
</comment>
<dbReference type="Pfam" id="PF00717">
    <property type="entry name" value="Peptidase_S24"/>
    <property type="match status" value="1"/>
</dbReference>
<dbReference type="Pfam" id="PF01381">
    <property type="entry name" value="HTH_3"/>
    <property type="match status" value="1"/>
</dbReference>
<dbReference type="PROSITE" id="PS50943">
    <property type="entry name" value="HTH_CROC1"/>
    <property type="match status" value="1"/>
</dbReference>
<dbReference type="SUPFAM" id="SSF51306">
    <property type="entry name" value="LexA/Signal peptidase"/>
    <property type="match status" value="1"/>
</dbReference>
<dbReference type="OrthoDB" id="9791537at2"/>
<keyword evidence="1" id="KW-0805">Transcription regulation</keyword>
<dbReference type="InterPro" id="IPR015927">
    <property type="entry name" value="Peptidase_S24_S26A/B/C"/>
</dbReference>
<dbReference type="InterPro" id="IPR039418">
    <property type="entry name" value="LexA-like"/>
</dbReference>
<keyword evidence="6" id="KW-1185">Reference proteome</keyword>
<organism evidence="5 6">
    <name type="scientific">Ventosimonas gracilis</name>
    <dbReference type="NCBI Taxonomy" id="1680762"/>
    <lineage>
        <taxon>Bacteria</taxon>
        <taxon>Pseudomonadati</taxon>
        <taxon>Pseudomonadota</taxon>
        <taxon>Gammaproteobacteria</taxon>
        <taxon>Pseudomonadales</taxon>
        <taxon>Ventosimonadaceae</taxon>
        <taxon>Ventosimonas</taxon>
    </lineage>
</organism>
<evidence type="ECO:0000313" key="5">
    <source>
        <dbReference type="EMBL" id="KXU38693.1"/>
    </source>
</evidence>
<dbReference type="Gene3D" id="1.10.260.40">
    <property type="entry name" value="lambda repressor-like DNA-binding domains"/>
    <property type="match status" value="1"/>
</dbReference>
<keyword evidence="3" id="KW-0804">Transcription</keyword>
<dbReference type="Proteomes" id="UP000072660">
    <property type="component" value="Unassembled WGS sequence"/>
</dbReference>
<evidence type="ECO:0000256" key="1">
    <source>
        <dbReference type="ARBA" id="ARBA00023015"/>
    </source>
</evidence>
<dbReference type="Gene3D" id="2.10.109.10">
    <property type="entry name" value="Umud Fragment, subunit A"/>
    <property type="match status" value="1"/>
</dbReference>
<dbReference type="SUPFAM" id="SSF47413">
    <property type="entry name" value="lambda repressor-like DNA-binding domains"/>
    <property type="match status" value="1"/>
</dbReference>